<protein>
    <recommendedName>
        <fullName evidence="4">SLATT domain-containing protein</fullName>
    </recommendedName>
</protein>
<proteinExistence type="predicted"/>
<sequence>MTADIKPEYPSEERRQYLDFIQSAIARMSSASAVAKGWALTVAVATYGYAGTKHSVTVALLGVFALLMFATVDARYLREERKYRLLFDAARKGEVDVYEMNATEYCHTLTSAQCDPISWSRVVWSWSVRDYYGLILLAGVAILLWLRCAF</sequence>
<gene>
    <name evidence="2" type="ORF">J2S64_002641</name>
</gene>
<keyword evidence="1" id="KW-0812">Transmembrane</keyword>
<evidence type="ECO:0000313" key="3">
    <source>
        <dbReference type="Proteomes" id="UP001183817"/>
    </source>
</evidence>
<reference evidence="2 3" key="1">
    <citation type="submission" date="2023-07" db="EMBL/GenBank/DDBJ databases">
        <title>Sequencing the genomes of 1000 actinobacteria strains.</title>
        <authorList>
            <person name="Klenk H.-P."/>
        </authorList>
    </citation>
    <scope>NUCLEOTIDE SEQUENCE [LARGE SCALE GENOMIC DNA]</scope>
    <source>
        <strain evidence="2 3">DSM 20167</strain>
    </source>
</reference>
<keyword evidence="1" id="KW-1133">Transmembrane helix</keyword>
<feature type="transmembrane region" description="Helical" evidence="1">
    <location>
        <begin position="56"/>
        <end position="77"/>
    </location>
</feature>
<evidence type="ECO:0008006" key="4">
    <source>
        <dbReference type="Google" id="ProtNLM"/>
    </source>
</evidence>
<dbReference type="RefSeq" id="WP_310291091.1">
    <property type="nucleotide sequence ID" value="NZ_BAAAWO010000001.1"/>
</dbReference>
<dbReference type="Proteomes" id="UP001183817">
    <property type="component" value="Unassembled WGS sequence"/>
</dbReference>
<comment type="caution">
    <text evidence="2">The sequence shown here is derived from an EMBL/GenBank/DDBJ whole genome shotgun (WGS) entry which is preliminary data.</text>
</comment>
<keyword evidence="1" id="KW-0472">Membrane</keyword>
<keyword evidence="3" id="KW-1185">Reference proteome</keyword>
<organism evidence="2 3">
    <name type="scientific">Paeniglutamicibacter sulfureus</name>
    <dbReference type="NCBI Taxonomy" id="43666"/>
    <lineage>
        <taxon>Bacteria</taxon>
        <taxon>Bacillati</taxon>
        <taxon>Actinomycetota</taxon>
        <taxon>Actinomycetes</taxon>
        <taxon>Micrococcales</taxon>
        <taxon>Micrococcaceae</taxon>
        <taxon>Paeniglutamicibacter</taxon>
    </lineage>
</organism>
<evidence type="ECO:0000256" key="1">
    <source>
        <dbReference type="SAM" id="Phobius"/>
    </source>
</evidence>
<dbReference type="EMBL" id="JAVDYI010000001">
    <property type="protein sequence ID" value="MDR7358950.1"/>
    <property type="molecule type" value="Genomic_DNA"/>
</dbReference>
<feature type="transmembrane region" description="Helical" evidence="1">
    <location>
        <begin position="131"/>
        <end position="147"/>
    </location>
</feature>
<evidence type="ECO:0000313" key="2">
    <source>
        <dbReference type="EMBL" id="MDR7358950.1"/>
    </source>
</evidence>
<name>A0ABU2BK19_9MICC</name>
<accession>A0ABU2BK19</accession>